<dbReference type="Proteomes" id="UP000703893">
    <property type="component" value="Unassembled WGS sequence"/>
</dbReference>
<dbReference type="GO" id="GO:0006508">
    <property type="term" value="P:proteolysis"/>
    <property type="evidence" value="ECO:0007669"/>
    <property type="project" value="InterPro"/>
</dbReference>
<name>A0A937X2H7_9BACT</name>
<protein>
    <submittedName>
        <fullName evidence="1">Retropepsin-like domain-containing protein</fullName>
    </submittedName>
</protein>
<dbReference type="EMBL" id="VGJX01000342">
    <property type="protein sequence ID" value="MBM3274826.1"/>
    <property type="molecule type" value="Genomic_DNA"/>
</dbReference>
<dbReference type="Pfam" id="PF13650">
    <property type="entry name" value="Asp_protease_2"/>
    <property type="match status" value="1"/>
</dbReference>
<gene>
    <name evidence="1" type="ORF">FJZ00_06715</name>
</gene>
<organism evidence="1 2">
    <name type="scientific">Candidatus Tanganyikabacteria bacterium</name>
    <dbReference type="NCBI Taxonomy" id="2961651"/>
    <lineage>
        <taxon>Bacteria</taxon>
        <taxon>Bacillati</taxon>
        <taxon>Candidatus Sericytochromatia</taxon>
        <taxon>Candidatus Tanganyikabacteria</taxon>
    </lineage>
</organism>
<dbReference type="GO" id="GO:0004190">
    <property type="term" value="F:aspartic-type endopeptidase activity"/>
    <property type="evidence" value="ECO:0007669"/>
    <property type="project" value="InterPro"/>
</dbReference>
<dbReference type="AlphaFoldDB" id="A0A937X2H7"/>
<reference evidence="1 2" key="1">
    <citation type="submission" date="2019-03" db="EMBL/GenBank/DDBJ databases">
        <title>Lake Tanganyika Metagenome-Assembled Genomes (MAGs).</title>
        <authorList>
            <person name="Tran P."/>
        </authorList>
    </citation>
    <scope>NUCLEOTIDE SEQUENCE [LARGE SCALE GENOMIC DNA]</scope>
    <source>
        <strain evidence="1">K_DeepCast_65m_m2_236</strain>
    </source>
</reference>
<sequence length="207" mass="22689">YGISKFVSVADLAVGATRAELPVVGVLPRLSDRVLKTDGVFIDGILGFDWLKKFRVQIDYKGRKLRLDPHGAPAKPARNRAIIPMEVFNGVPLIPVSINAGPVRQCLIDTGANVVSIRWDMAKASGIKPGDPELQAGPRVRGLAATENTSAIMLKRMKLGGVFFSDVPVSLYQESQLPWMYGKIGNGLFEAFRVTFDARNKQVILER</sequence>
<dbReference type="InterPro" id="IPR021109">
    <property type="entry name" value="Peptidase_aspartic_dom_sf"/>
</dbReference>
<evidence type="ECO:0000313" key="2">
    <source>
        <dbReference type="Proteomes" id="UP000703893"/>
    </source>
</evidence>
<dbReference type="Gene3D" id="2.40.70.10">
    <property type="entry name" value="Acid Proteases"/>
    <property type="match status" value="2"/>
</dbReference>
<evidence type="ECO:0000313" key="1">
    <source>
        <dbReference type="EMBL" id="MBM3274826.1"/>
    </source>
</evidence>
<comment type="caution">
    <text evidence="1">The sequence shown here is derived from an EMBL/GenBank/DDBJ whole genome shotgun (WGS) entry which is preliminary data.</text>
</comment>
<dbReference type="SUPFAM" id="SSF50630">
    <property type="entry name" value="Acid proteases"/>
    <property type="match status" value="1"/>
</dbReference>
<proteinExistence type="predicted"/>
<accession>A0A937X2H7</accession>
<dbReference type="PROSITE" id="PS00141">
    <property type="entry name" value="ASP_PROTEASE"/>
    <property type="match status" value="1"/>
</dbReference>
<dbReference type="InterPro" id="IPR001969">
    <property type="entry name" value="Aspartic_peptidase_AS"/>
</dbReference>
<feature type="non-terminal residue" evidence="1">
    <location>
        <position position="1"/>
    </location>
</feature>